<dbReference type="RefSeq" id="WP_255329884.1">
    <property type="nucleotide sequence ID" value="NZ_JAKZEU010000003.1"/>
</dbReference>
<feature type="domain" description="GP-PDE" evidence="1">
    <location>
        <begin position="9"/>
        <end position="250"/>
    </location>
</feature>
<evidence type="ECO:0000313" key="2">
    <source>
        <dbReference type="EMBL" id="MCQ0970878.1"/>
    </source>
</evidence>
<dbReference type="PROSITE" id="PS51704">
    <property type="entry name" value="GP_PDE"/>
    <property type="match status" value="1"/>
</dbReference>
<dbReference type="SUPFAM" id="SSF51695">
    <property type="entry name" value="PLC-like phosphodiesterases"/>
    <property type="match status" value="1"/>
</dbReference>
<sequence>MTLPPEFLDRPIAHRGLHDAQVPENSVAAAEAAIAAGYGIELDIQHTADGTPVVFHDYDLTRLAGDEGFVADLTTEELADFRLGKSDQAIPLLSSYLKIIDGRAPLLIEIKDQDGRLGEQIGDLHLRVAEALSGYKGPVAVMSFNPHVVAAFHKQAPDIACGIVSCDYNEDDWPMIDDATRSDLASLSMFDQSGASFVSHDHKDLANPAITALRARGVPILCWTIRSPEAEAQARTRCDNITFEGYPAAT</sequence>
<dbReference type="PANTHER" id="PTHR46211">
    <property type="entry name" value="GLYCEROPHOSPHORYL DIESTER PHOSPHODIESTERASE"/>
    <property type="match status" value="1"/>
</dbReference>
<protein>
    <submittedName>
        <fullName evidence="2">Phosphodiesterase</fullName>
    </submittedName>
</protein>
<keyword evidence="3" id="KW-1185">Reference proteome</keyword>
<dbReference type="EMBL" id="JAKZEU010000003">
    <property type="protein sequence ID" value="MCQ0970878.1"/>
    <property type="molecule type" value="Genomic_DNA"/>
</dbReference>
<name>A0ABT1MU77_9RHOB</name>
<dbReference type="Gene3D" id="3.20.20.190">
    <property type="entry name" value="Phosphatidylinositol (PI) phosphodiesterase"/>
    <property type="match status" value="1"/>
</dbReference>
<evidence type="ECO:0000259" key="1">
    <source>
        <dbReference type="PROSITE" id="PS51704"/>
    </source>
</evidence>
<proteinExistence type="predicted"/>
<dbReference type="PANTHER" id="PTHR46211:SF1">
    <property type="entry name" value="GLYCEROPHOSPHODIESTER PHOSPHODIESTERASE, CYTOPLASMIC"/>
    <property type="match status" value="1"/>
</dbReference>
<dbReference type="InterPro" id="IPR017946">
    <property type="entry name" value="PLC-like_Pdiesterase_TIM-brl"/>
</dbReference>
<comment type="caution">
    <text evidence="2">The sequence shown here is derived from an EMBL/GenBank/DDBJ whole genome shotgun (WGS) entry which is preliminary data.</text>
</comment>
<reference evidence="2 3" key="1">
    <citation type="submission" date="2022-03" db="EMBL/GenBank/DDBJ databases">
        <authorList>
            <person name="He Y."/>
        </authorList>
    </citation>
    <scope>NUCLEOTIDE SEQUENCE [LARGE SCALE GENOMIC DNA]</scope>
    <source>
        <strain evidence="2 3">TK19116</strain>
    </source>
</reference>
<dbReference type="InterPro" id="IPR030395">
    <property type="entry name" value="GP_PDE_dom"/>
</dbReference>
<evidence type="ECO:0000313" key="3">
    <source>
        <dbReference type="Proteomes" id="UP001203945"/>
    </source>
</evidence>
<dbReference type="Proteomes" id="UP001203945">
    <property type="component" value="Unassembled WGS sequence"/>
</dbReference>
<organism evidence="2 3">
    <name type="scientific">Paracoccus albicereus</name>
    <dbReference type="NCBI Taxonomy" id="2922394"/>
    <lineage>
        <taxon>Bacteria</taxon>
        <taxon>Pseudomonadati</taxon>
        <taxon>Pseudomonadota</taxon>
        <taxon>Alphaproteobacteria</taxon>
        <taxon>Rhodobacterales</taxon>
        <taxon>Paracoccaceae</taxon>
        <taxon>Paracoccus</taxon>
    </lineage>
</organism>
<gene>
    <name evidence="2" type="ORF">MLD63_10620</name>
</gene>
<accession>A0ABT1MU77</accession>
<dbReference type="Pfam" id="PF03009">
    <property type="entry name" value="GDPD"/>
    <property type="match status" value="1"/>
</dbReference>